<organism evidence="4">
    <name type="scientific">Schlesneria paludicola</name>
    <dbReference type="NCBI Taxonomy" id="360056"/>
    <lineage>
        <taxon>Bacteria</taxon>
        <taxon>Pseudomonadati</taxon>
        <taxon>Planctomycetota</taxon>
        <taxon>Planctomycetia</taxon>
        <taxon>Planctomycetales</taxon>
        <taxon>Planctomycetaceae</taxon>
        <taxon>Schlesneria</taxon>
    </lineage>
</organism>
<dbReference type="AlphaFoldDB" id="A0A7C4LJS6"/>
<evidence type="ECO:0000313" key="4">
    <source>
        <dbReference type="EMBL" id="HGT38394.1"/>
    </source>
</evidence>
<dbReference type="InterPro" id="IPR053193">
    <property type="entry name" value="MetalloPDE_YfcE-like"/>
</dbReference>
<protein>
    <recommendedName>
        <fullName evidence="2">Phosphoesterase</fullName>
        <ecNumber evidence="2">3.1.4.-</ecNumber>
    </recommendedName>
</protein>
<dbReference type="Gene3D" id="3.60.21.10">
    <property type="match status" value="1"/>
</dbReference>
<dbReference type="PANTHER" id="PTHR43165:SF1">
    <property type="entry name" value="PHOSPHODIESTERASE MJ0936"/>
    <property type="match status" value="1"/>
</dbReference>
<evidence type="ECO:0000259" key="3">
    <source>
        <dbReference type="Pfam" id="PF12850"/>
    </source>
</evidence>
<reference evidence="4" key="1">
    <citation type="journal article" date="2020" name="mSystems">
        <title>Genome- and Community-Level Interaction Insights into Carbon Utilization and Element Cycling Functions of Hydrothermarchaeota in Hydrothermal Sediment.</title>
        <authorList>
            <person name="Zhou Z."/>
            <person name="Liu Y."/>
            <person name="Xu W."/>
            <person name="Pan J."/>
            <person name="Luo Z.H."/>
            <person name="Li M."/>
        </authorList>
    </citation>
    <scope>NUCLEOTIDE SEQUENCE [LARGE SCALE GENOMIC DNA]</scope>
    <source>
        <strain evidence="4">SpSt-508</strain>
    </source>
</reference>
<dbReference type="PANTHER" id="PTHR43165">
    <property type="entry name" value="METALLOPHOSPHOESTERASE"/>
    <property type="match status" value="1"/>
</dbReference>
<comment type="cofactor">
    <cofactor evidence="2">
        <name>a divalent metal cation</name>
        <dbReference type="ChEBI" id="CHEBI:60240"/>
    </cofactor>
</comment>
<evidence type="ECO:0000256" key="1">
    <source>
        <dbReference type="ARBA" id="ARBA00008950"/>
    </source>
</evidence>
<sequence length="161" mass="17934">MLLGILSDTHDQLDRTRRGVDLLREQGVSALIHCGDLTTPEVLEICAVLPCWFVLGNNDTAVERLRQTAAETGVVCLDWGGLLPLAGRQVGVTHGHRRGEWKRLLAAEPDYLLFGHTHRSGDNRVGATRRINPGALHRAWNYSVAVLDVVRDEVRYLNVPR</sequence>
<dbReference type="EMBL" id="DSVQ01000007">
    <property type="protein sequence ID" value="HGT38394.1"/>
    <property type="molecule type" value="Genomic_DNA"/>
</dbReference>
<keyword evidence="2" id="KW-0479">Metal-binding</keyword>
<dbReference type="InterPro" id="IPR024654">
    <property type="entry name" value="Calcineurin-like_PHP_lpxH"/>
</dbReference>
<accession>A0A7C4LJS6</accession>
<dbReference type="InterPro" id="IPR000979">
    <property type="entry name" value="Phosphodiesterase_MJ0936/Vps29"/>
</dbReference>
<evidence type="ECO:0000256" key="2">
    <source>
        <dbReference type="RuleBase" id="RU362039"/>
    </source>
</evidence>
<dbReference type="Pfam" id="PF12850">
    <property type="entry name" value="Metallophos_2"/>
    <property type="match status" value="1"/>
</dbReference>
<dbReference type="GO" id="GO:0046872">
    <property type="term" value="F:metal ion binding"/>
    <property type="evidence" value="ECO:0007669"/>
    <property type="project" value="UniProtKB-KW"/>
</dbReference>
<dbReference type="NCBIfam" id="TIGR00040">
    <property type="entry name" value="yfcE"/>
    <property type="match status" value="1"/>
</dbReference>
<comment type="similarity">
    <text evidence="1 2">Belongs to the metallophosphoesterase superfamily. YfcE family.</text>
</comment>
<gene>
    <name evidence="4" type="ORF">ENS64_03910</name>
</gene>
<feature type="domain" description="Calcineurin-like phosphoesterase" evidence="3">
    <location>
        <begin position="1"/>
        <end position="149"/>
    </location>
</feature>
<name>A0A7C4LJS6_9PLAN</name>
<dbReference type="InterPro" id="IPR029052">
    <property type="entry name" value="Metallo-depent_PP-like"/>
</dbReference>
<dbReference type="EC" id="3.1.4.-" evidence="2"/>
<proteinExistence type="inferred from homology"/>
<dbReference type="SUPFAM" id="SSF56300">
    <property type="entry name" value="Metallo-dependent phosphatases"/>
    <property type="match status" value="1"/>
</dbReference>
<comment type="caution">
    <text evidence="4">The sequence shown here is derived from an EMBL/GenBank/DDBJ whole genome shotgun (WGS) entry which is preliminary data.</text>
</comment>
<dbReference type="GO" id="GO:0016787">
    <property type="term" value="F:hydrolase activity"/>
    <property type="evidence" value="ECO:0007669"/>
    <property type="project" value="UniProtKB-UniRule"/>
</dbReference>